<organism evidence="12 13">
    <name type="scientific">Brevibacterium ammoniilyticum</name>
    <dbReference type="NCBI Taxonomy" id="1046555"/>
    <lineage>
        <taxon>Bacteria</taxon>
        <taxon>Bacillati</taxon>
        <taxon>Actinomycetota</taxon>
        <taxon>Actinomycetes</taxon>
        <taxon>Micrococcales</taxon>
        <taxon>Brevibacteriaceae</taxon>
        <taxon>Brevibacterium</taxon>
    </lineage>
</organism>
<dbReference type="PROSITE" id="PS51198">
    <property type="entry name" value="UVRD_HELICASE_ATP_BIND"/>
    <property type="match status" value="1"/>
</dbReference>
<dbReference type="PANTHER" id="PTHR11070:SF59">
    <property type="entry name" value="DNA 3'-5' HELICASE"/>
    <property type="match status" value="1"/>
</dbReference>
<dbReference type="SUPFAM" id="SSF52540">
    <property type="entry name" value="P-loop containing nucleoside triphosphate hydrolases"/>
    <property type="match status" value="1"/>
</dbReference>
<evidence type="ECO:0000256" key="10">
    <source>
        <dbReference type="SAM" id="MobiDB-lite"/>
    </source>
</evidence>
<feature type="region of interest" description="Disordered" evidence="10">
    <location>
        <begin position="362"/>
        <end position="392"/>
    </location>
</feature>
<evidence type="ECO:0000256" key="1">
    <source>
        <dbReference type="ARBA" id="ARBA00022722"/>
    </source>
</evidence>
<evidence type="ECO:0000256" key="4">
    <source>
        <dbReference type="ARBA" id="ARBA00022801"/>
    </source>
</evidence>
<keyword evidence="1" id="KW-0540">Nuclease</keyword>
<evidence type="ECO:0000256" key="5">
    <source>
        <dbReference type="ARBA" id="ARBA00022806"/>
    </source>
</evidence>
<protein>
    <submittedName>
        <fullName evidence="12">ATP-dependent DNA helicase AdnA</fullName>
    </submittedName>
</protein>
<keyword evidence="2 9" id="KW-0547">Nucleotide-binding</keyword>
<evidence type="ECO:0000313" key="12">
    <source>
        <dbReference type="EMBL" id="GAA5339352.1"/>
    </source>
</evidence>
<evidence type="ECO:0000259" key="11">
    <source>
        <dbReference type="PROSITE" id="PS51198"/>
    </source>
</evidence>
<keyword evidence="7 9" id="KW-0067">ATP-binding</keyword>
<dbReference type="Gene3D" id="1.10.486.10">
    <property type="entry name" value="PCRA, domain 4"/>
    <property type="match status" value="1"/>
</dbReference>
<keyword evidence="3" id="KW-0227">DNA damage</keyword>
<dbReference type="InterPro" id="IPR011604">
    <property type="entry name" value="PDDEXK-like_dom_sf"/>
</dbReference>
<dbReference type="Gene3D" id="3.40.50.300">
    <property type="entry name" value="P-loop containing nucleotide triphosphate hydrolases"/>
    <property type="match status" value="2"/>
</dbReference>
<keyword evidence="5 9" id="KW-0347">Helicase</keyword>
<evidence type="ECO:0000256" key="3">
    <source>
        <dbReference type="ARBA" id="ARBA00022763"/>
    </source>
</evidence>
<dbReference type="Pfam" id="PF12705">
    <property type="entry name" value="PDDEXK_1"/>
    <property type="match status" value="1"/>
</dbReference>
<dbReference type="GO" id="GO:0004386">
    <property type="term" value="F:helicase activity"/>
    <property type="evidence" value="ECO:0007669"/>
    <property type="project" value="UniProtKB-KW"/>
</dbReference>
<feature type="region of interest" description="Disordered" evidence="10">
    <location>
        <begin position="788"/>
        <end position="816"/>
    </location>
</feature>
<proteinExistence type="predicted"/>
<evidence type="ECO:0000256" key="8">
    <source>
        <dbReference type="ARBA" id="ARBA00023204"/>
    </source>
</evidence>
<reference evidence="12 13" key="1">
    <citation type="submission" date="2024-02" db="EMBL/GenBank/DDBJ databases">
        <title>Characterization of antibiotic resistant novel bacterial strains and their environmental applications.</title>
        <authorList>
            <person name="Manzoor S."/>
            <person name="Abbas S."/>
            <person name="Arshad M."/>
            <person name="Li W.J."/>
            <person name="Ahmed I."/>
        </authorList>
    </citation>
    <scope>NUCLEOTIDE SEQUENCE [LARGE SCALE GENOMIC DNA]</scope>
    <source>
        <strain evidence="12 13">KACC 15558</strain>
    </source>
</reference>
<dbReference type="InterPro" id="IPR000212">
    <property type="entry name" value="DNA_helicase_UvrD/REP"/>
</dbReference>
<evidence type="ECO:0000313" key="13">
    <source>
        <dbReference type="Proteomes" id="UP001498935"/>
    </source>
</evidence>
<dbReference type="Gene3D" id="3.90.320.10">
    <property type="match status" value="1"/>
</dbReference>
<evidence type="ECO:0000256" key="7">
    <source>
        <dbReference type="ARBA" id="ARBA00022840"/>
    </source>
</evidence>
<evidence type="ECO:0000256" key="6">
    <source>
        <dbReference type="ARBA" id="ARBA00022839"/>
    </source>
</evidence>
<dbReference type="InterPro" id="IPR014016">
    <property type="entry name" value="UvrD-like_ATP-bd"/>
</dbReference>
<feature type="domain" description="UvrD-like helicase ATP-binding" evidence="11">
    <location>
        <begin position="1"/>
        <end position="321"/>
    </location>
</feature>
<keyword evidence="8" id="KW-0234">DNA repair</keyword>
<dbReference type="InterPro" id="IPR027417">
    <property type="entry name" value="P-loop_NTPase"/>
</dbReference>
<comment type="caution">
    <text evidence="12">The sequence shown here is derived from an EMBL/GenBank/DDBJ whole genome shotgun (WGS) entry which is preliminary data.</text>
</comment>
<dbReference type="Proteomes" id="UP001498935">
    <property type="component" value="Unassembled WGS sequence"/>
</dbReference>
<feature type="binding site" evidence="9">
    <location>
        <begin position="22"/>
        <end position="29"/>
    </location>
    <ligand>
        <name>ATP</name>
        <dbReference type="ChEBI" id="CHEBI:30616"/>
    </ligand>
</feature>
<evidence type="ECO:0000256" key="9">
    <source>
        <dbReference type="PROSITE-ProRule" id="PRU00560"/>
    </source>
</evidence>
<keyword evidence="4 9" id="KW-0378">Hydrolase</keyword>
<evidence type="ECO:0000256" key="2">
    <source>
        <dbReference type="ARBA" id="ARBA00022741"/>
    </source>
</evidence>
<dbReference type="InterPro" id="IPR038726">
    <property type="entry name" value="PDDEXK_AddAB-type"/>
</dbReference>
<dbReference type="RefSeq" id="WP_342037016.1">
    <property type="nucleotide sequence ID" value="NZ_BAABBK010000001.1"/>
</dbReference>
<dbReference type="PANTHER" id="PTHR11070">
    <property type="entry name" value="UVRD / RECB / PCRA DNA HELICASE FAMILY MEMBER"/>
    <property type="match status" value="1"/>
</dbReference>
<gene>
    <name evidence="12" type="primary">adnA</name>
    <name evidence="12" type="ORF">KACC15558_03920</name>
</gene>
<accession>A0ABP9TX80</accession>
<name>A0ABP9TX80_9MICO</name>
<keyword evidence="13" id="KW-1185">Reference proteome</keyword>
<keyword evidence="6" id="KW-0269">Exonuclease</keyword>
<dbReference type="EMBL" id="BAABNP010000001">
    <property type="protein sequence ID" value="GAA5339352.1"/>
    <property type="molecule type" value="Genomic_DNA"/>
</dbReference>
<sequence length="1113" mass="117642">MDDLTSELTAALLARTSCAIVGRPGTGKTSLLTEVYGRLVTSTDPSSVLVLTPDRDHADVLRNTLPVPAEAVLRSAPARSLSSFAYGVVRAAHATATGEDLEFVSGADQDVFLADLLAGHEAGHGRRPDWPADITAEVRATSAFRTEVRDALNRVMEFDFGVRMPAPTEAGELVFDSGLSALDRVLTVAPDPRWAALHTVLEEYLGIMSMPGYGGIDAATVLARAAFEIVREPAEVTAGRPWSFAPDRVPTVVLADGVQDFPAASWGLLEALRERGCAIALFGTPETVTGRFHGADASVLDRAAASRAHRTIVLTEVHGTDAGLREVCDDFGARITTRWSLGHMPRPQVAGSVGEPEIVREPEGAGEAEGAGEPEASSAPEATGADDGVSAPPIEAHVFSSAASQHRYLSRRIAEYVADGHAHSDVAVICRNASTARVMAGELQAAGTATATIVQPLNVDPATAPLLELLSHAPGLDRDETLTAIALELAGSVYIRLDPVAQRRFRRLVRTRFPAADSTAALALALRSTEDVTDIPGLTTLSRMLRAAGENAEADPHSALWAIWDASGVADRWQAEALRDPDGQAGARLDSVLRLFTLAEKIADRGGFTARSFAGIVAEQDIAQDSLARTAGFADHVRVGTPASLAHVRVPCVIIAEVDEGVWPNPKLRGGMLGLGDLVALLDGSEPITAAPGYHAHAKRTNLREEAELFYTALTRASEHVIVTALSDAERSPSAFFDVIAAGTQRGASGADGYAITDEGELPPLDLTEIASLARAHLLTAAKDAGTLSAGEGQTGNDLAGTGPAEDGSTAPDEQTRQWAQLSAALTAAGAETGSPEDWREAEDISSTAPLFDADDVVTISPSQVETFSDCSLRWFLTRHGGDRGATTAQNLGTILHAVAEHHPDGPTSAIRAYVDREFASLDFATEWERDREHTTAMAMVDRLGEYIDNAPGTVLGVEARVYATGVDDLGQEWKVTGRLDRVEDVGDGVRIVDFKTGRLVPAGAEMARHAQLGVYQEAVDEGILELPDGRTVDAVSAGAELVFLRRTGATTRLQGAVSADEDPAWARHLIGEVSAGMRAAHFPARVEQTTCRTCPVRSSCPAIGPHMLEDPS</sequence>
<feature type="compositionally biased region" description="Low complexity" evidence="10">
    <location>
        <begin position="373"/>
        <end position="385"/>
    </location>
</feature>